<dbReference type="PROSITE" id="PS51093">
    <property type="entry name" value="PTS_EIIA_TYPE_1"/>
    <property type="match status" value="1"/>
</dbReference>
<dbReference type="InterPro" id="IPR050890">
    <property type="entry name" value="PTS_EIIA_component"/>
</dbReference>
<dbReference type="Proteomes" id="UP000030008">
    <property type="component" value="Unassembled WGS sequence"/>
</dbReference>
<proteinExistence type="predicted"/>
<dbReference type="PROSITE" id="PS00371">
    <property type="entry name" value="PTS_EIIA_TYPE_1_HIS"/>
    <property type="match status" value="1"/>
</dbReference>
<evidence type="ECO:0000256" key="1">
    <source>
        <dbReference type="ARBA" id="ARBA00004496"/>
    </source>
</evidence>
<comment type="subcellular location">
    <subcellularLocation>
        <location evidence="1">Cytoplasm</location>
    </subcellularLocation>
</comment>
<evidence type="ECO:0000256" key="2">
    <source>
        <dbReference type="ARBA" id="ARBA00022448"/>
    </source>
</evidence>
<dbReference type="Gene3D" id="2.70.70.10">
    <property type="entry name" value="Glucose Permease (Domain IIA)"/>
    <property type="match status" value="1"/>
</dbReference>
<evidence type="ECO:0000256" key="3">
    <source>
        <dbReference type="ARBA" id="ARBA00022597"/>
    </source>
</evidence>
<evidence type="ECO:0000256" key="4">
    <source>
        <dbReference type="ARBA" id="ARBA00022679"/>
    </source>
</evidence>
<comment type="caution">
    <text evidence="8">The sequence shown here is derived from an EMBL/GenBank/DDBJ whole genome shotgun (WGS) entry which is preliminary data.</text>
</comment>
<protein>
    <submittedName>
        <fullName evidence="8">PTS glucose transporter subunit IIA</fullName>
    </submittedName>
</protein>
<evidence type="ECO:0000259" key="7">
    <source>
        <dbReference type="PROSITE" id="PS51093"/>
    </source>
</evidence>
<dbReference type="GO" id="GO:0016301">
    <property type="term" value="F:kinase activity"/>
    <property type="evidence" value="ECO:0007669"/>
    <property type="project" value="UniProtKB-KW"/>
</dbReference>
<dbReference type="InterPro" id="IPR001127">
    <property type="entry name" value="PTS_EIIA_1_perm"/>
</dbReference>
<gene>
    <name evidence="8" type="ORF">CIAN88_12095</name>
</gene>
<dbReference type="GO" id="GO:0005737">
    <property type="term" value="C:cytoplasm"/>
    <property type="evidence" value="ECO:0007669"/>
    <property type="project" value="UniProtKB-SubCell"/>
</dbReference>
<keyword evidence="2" id="KW-0813">Transport</keyword>
<evidence type="ECO:0000256" key="6">
    <source>
        <dbReference type="ARBA" id="ARBA00022777"/>
    </source>
</evidence>
<dbReference type="SUPFAM" id="SSF51261">
    <property type="entry name" value="Duplicated hybrid motif"/>
    <property type="match status" value="1"/>
</dbReference>
<keyword evidence="6" id="KW-0418">Kinase</keyword>
<dbReference type="EMBL" id="JQIF01000050">
    <property type="protein sequence ID" value="KGJ52891.1"/>
    <property type="molecule type" value="Genomic_DNA"/>
</dbReference>
<sequence>MKQGKQEGKKMEVLCSPVNGKATMLENVHDEMFSEKMLGDGIAVIPDENELRSPVEGTVTMIYETQHAIGIQTDLGTDILIHIGIDTVQLHGVPFQTKAKVGDRVKQGDLLTIVDWDMIRNKNMDVIVPIIVTNKRVDQMKTNGDIRVGEPLFEIV</sequence>
<dbReference type="FunFam" id="2.70.70.10:FF:000001">
    <property type="entry name" value="PTS system glucose-specific IIA component"/>
    <property type="match status" value="1"/>
</dbReference>
<evidence type="ECO:0000256" key="5">
    <source>
        <dbReference type="ARBA" id="ARBA00022683"/>
    </source>
</evidence>
<keyword evidence="3 8" id="KW-0762">Sugar transport</keyword>
<feature type="domain" description="PTS EIIA type-1" evidence="7">
    <location>
        <begin position="30"/>
        <end position="134"/>
    </location>
</feature>
<evidence type="ECO:0000313" key="8">
    <source>
        <dbReference type="EMBL" id="KGJ52891.1"/>
    </source>
</evidence>
<keyword evidence="5" id="KW-0598">Phosphotransferase system</keyword>
<dbReference type="GO" id="GO:0009401">
    <property type="term" value="P:phosphoenolpyruvate-dependent sugar phosphotransferase system"/>
    <property type="evidence" value="ECO:0007669"/>
    <property type="project" value="UniProtKB-KW"/>
</dbReference>
<dbReference type="PANTHER" id="PTHR45008">
    <property type="entry name" value="PTS SYSTEM GLUCOSE-SPECIFIC EIIA COMPONENT"/>
    <property type="match status" value="1"/>
</dbReference>
<reference evidence="8 9" key="1">
    <citation type="submission" date="2014-08" db="EMBL/GenBank/DDBJ databases">
        <title>Clostridium innocuum, an unnegligible vancomycin-resistant pathogen causing extra-intestinal infections.</title>
        <authorList>
            <person name="Feng Y."/>
            <person name="Chiu C.-H."/>
        </authorList>
    </citation>
    <scope>NUCLEOTIDE SEQUENCE [LARGE SCALE GENOMIC DNA]</scope>
    <source>
        <strain evidence="8 9">AN88</strain>
    </source>
</reference>
<keyword evidence="4" id="KW-0808">Transferase</keyword>
<evidence type="ECO:0000313" key="9">
    <source>
        <dbReference type="Proteomes" id="UP000030008"/>
    </source>
</evidence>
<accession>A0A099I5R6</accession>
<organism evidence="8 9">
    <name type="scientific">Clostridium innocuum</name>
    <dbReference type="NCBI Taxonomy" id="1522"/>
    <lineage>
        <taxon>Bacteria</taxon>
        <taxon>Bacillati</taxon>
        <taxon>Bacillota</taxon>
        <taxon>Clostridia</taxon>
        <taxon>Eubacteriales</taxon>
        <taxon>Clostridiaceae</taxon>
        <taxon>Clostridium</taxon>
    </lineage>
</organism>
<dbReference type="NCBIfam" id="TIGR00830">
    <property type="entry name" value="PTBA"/>
    <property type="match status" value="1"/>
</dbReference>
<dbReference type="PANTHER" id="PTHR45008:SF1">
    <property type="entry name" value="PTS SYSTEM GLUCOSE-SPECIFIC EIIA COMPONENT"/>
    <property type="match status" value="1"/>
</dbReference>
<dbReference type="AlphaFoldDB" id="A0A099I5R6"/>
<dbReference type="Pfam" id="PF00358">
    <property type="entry name" value="PTS_EIIA_1"/>
    <property type="match status" value="1"/>
</dbReference>
<name>A0A099I5R6_CLOIN</name>
<dbReference type="InterPro" id="IPR011055">
    <property type="entry name" value="Dup_hybrid_motif"/>
</dbReference>